<evidence type="ECO:0000256" key="6">
    <source>
        <dbReference type="ARBA" id="ARBA00038938"/>
    </source>
</evidence>
<keyword evidence="5" id="KW-0862">Zinc</keyword>
<accession>A0AA35WN74</accession>
<dbReference type="SUPFAM" id="SSF53927">
    <property type="entry name" value="Cytidine deaminase-like"/>
    <property type="match status" value="1"/>
</dbReference>
<keyword evidence="4" id="KW-0378">Hydrolase</keyword>
<evidence type="ECO:0000256" key="5">
    <source>
        <dbReference type="ARBA" id="ARBA00022833"/>
    </source>
</evidence>
<feature type="domain" description="CMP/dCMP-type deaminase" evidence="8">
    <location>
        <begin position="1"/>
        <end position="89"/>
    </location>
</feature>
<feature type="non-terminal residue" evidence="9">
    <location>
        <position position="1"/>
    </location>
</feature>
<comment type="caution">
    <text evidence="9">The sequence shown here is derived from an EMBL/GenBank/DDBJ whole genome shotgun (WGS) entry which is preliminary data.</text>
</comment>
<dbReference type="InterPro" id="IPR002125">
    <property type="entry name" value="CMP_dCMP_dom"/>
</dbReference>
<feature type="non-terminal residue" evidence="9">
    <location>
        <position position="135"/>
    </location>
</feature>
<dbReference type="EC" id="3.5.4.12" evidence="6"/>
<dbReference type="Pfam" id="PF00383">
    <property type="entry name" value="dCMP_cyt_deam_1"/>
    <property type="match status" value="1"/>
</dbReference>
<keyword evidence="2" id="KW-0479">Metal-binding</keyword>
<dbReference type="GO" id="GO:0004132">
    <property type="term" value="F:dCMP deaminase activity"/>
    <property type="evidence" value="ECO:0007669"/>
    <property type="project" value="TreeGrafter"/>
</dbReference>
<dbReference type="InterPro" id="IPR016193">
    <property type="entry name" value="Cytidine_deaminase-like"/>
</dbReference>
<reference evidence="9" key="1">
    <citation type="submission" date="2023-03" db="EMBL/GenBank/DDBJ databases">
        <authorList>
            <person name="Steffen K."/>
            <person name="Cardenas P."/>
        </authorList>
    </citation>
    <scope>NUCLEOTIDE SEQUENCE</scope>
</reference>
<sequence>GACLVSKEIRRVVSVGSNGFVDGFSDGYVCCAEFNGIMSAFRYNAELTSATLYTTGAPCPRCAIKIVQSQIKTVIYGGHQMEREAEKTLYWGKVATLKYQCQTENPIVEIDLRHLSVDQREDTDEGTAVAVEGEG</sequence>
<organism evidence="9 10">
    <name type="scientific">Geodia barretti</name>
    <name type="common">Barrett's horny sponge</name>
    <dbReference type="NCBI Taxonomy" id="519541"/>
    <lineage>
        <taxon>Eukaryota</taxon>
        <taxon>Metazoa</taxon>
        <taxon>Porifera</taxon>
        <taxon>Demospongiae</taxon>
        <taxon>Heteroscleromorpha</taxon>
        <taxon>Tetractinellida</taxon>
        <taxon>Astrophorina</taxon>
        <taxon>Geodiidae</taxon>
        <taxon>Geodia</taxon>
    </lineage>
</organism>
<protein>
    <recommendedName>
        <fullName evidence="7">dCMP deaminase</fullName>
        <ecNumber evidence="6">3.5.4.12</ecNumber>
    </recommendedName>
    <alternativeName>
        <fullName evidence="7">dCMP deaminase</fullName>
    </alternativeName>
</protein>
<dbReference type="PANTHER" id="PTHR11086:SF18">
    <property type="entry name" value="DEOXYCYTIDYLATE DEAMINASE"/>
    <property type="match status" value="1"/>
</dbReference>
<keyword evidence="10" id="KW-1185">Reference proteome</keyword>
<evidence type="ECO:0000256" key="7">
    <source>
        <dbReference type="ARBA" id="ARBA00041763"/>
    </source>
</evidence>
<evidence type="ECO:0000256" key="1">
    <source>
        <dbReference type="ARBA" id="ARBA00006576"/>
    </source>
</evidence>
<comment type="similarity">
    <text evidence="1">Belongs to the cytidine and deoxycytidylate deaminase family.</text>
</comment>
<name>A0AA35WN74_GEOBA</name>
<dbReference type="PROSITE" id="PS51747">
    <property type="entry name" value="CYT_DCMP_DEAMINASES_2"/>
    <property type="match status" value="1"/>
</dbReference>
<evidence type="ECO:0000313" key="10">
    <source>
        <dbReference type="Proteomes" id="UP001174909"/>
    </source>
</evidence>
<evidence type="ECO:0000259" key="8">
    <source>
        <dbReference type="PROSITE" id="PS51747"/>
    </source>
</evidence>
<dbReference type="AlphaFoldDB" id="A0AA35WN74"/>
<dbReference type="GO" id="GO:0005737">
    <property type="term" value="C:cytoplasm"/>
    <property type="evidence" value="ECO:0007669"/>
    <property type="project" value="TreeGrafter"/>
</dbReference>
<evidence type="ECO:0000256" key="4">
    <source>
        <dbReference type="ARBA" id="ARBA00022801"/>
    </source>
</evidence>
<dbReference type="InterPro" id="IPR016192">
    <property type="entry name" value="APOBEC/CMP_deaminase_Zn-bd"/>
</dbReference>
<dbReference type="Gene3D" id="3.40.140.10">
    <property type="entry name" value="Cytidine Deaminase, domain 2"/>
    <property type="match status" value="1"/>
</dbReference>
<gene>
    <name evidence="9" type="ORF">GBAR_LOCUS15271</name>
</gene>
<dbReference type="PANTHER" id="PTHR11086">
    <property type="entry name" value="DEOXYCYTIDYLATE DEAMINASE-RELATED"/>
    <property type="match status" value="1"/>
</dbReference>
<dbReference type="GO" id="GO:0008270">
    <property type="term" value="F:zinc ion binding"/>
    <property type="evidence" value="ECO:0007669"/>
    <property type="project" value="InterPro"/>
</dbReference>
<evidence type="ECO:0000256" key="3">
    <source>
        <dbReference type="ARBA" id="ARBA00022727"/>
    </source>
</evidence>
<dbReference type="InterPro" id="IPR015517">
    <property type="entry name" value="dCMP_deaminase-rel"/>
</dbReference>
<evidence type="ECO:0000256" key="2">
    <source>
        <dbReference type="ARBA" id="ARBA00022723"/>
    </source>
</evidence>
<keyword evidence="3" id="KW-0545">Nucleotide biosynthesis</keyword>
<proteinExistence type="inferred from homology"/>
<evidence type="ECO:0000313" key="9">
    <source>
        <dbReference type="EMBL" id="CAI8026604.1"/>
    </source>
</evidence>
<dbReference type="PROSITE" id="PS00903">
    <property type="entry name" value="CYT_DCMP_DEAMINASES_1"/>
    <property type="match status" value="1"/>
</dbReference>
<dbReference type="Proteomes" id="UP001174909">
    <property type="component" value="Unassembled WGS sequence"/>
</dbReference>
<dbReference type="EMBL" id="CASHTH010002222">
    <property type="protein sequence ID" value="CAI8026604.1"/>
    <property type="molecule type" value="Genomic_DNA"/>
</dbReference>